<accession>A0ABT8W1C1</accession>
<comment type="caution">
    <text evidence="1">The sequence shown here is derived from an EMBL/GenBank/DDBJ whole genome shotgun (WGS) entry which is preliminary data.</text>
</comment>
<dbReference type="PANTHER" id="PTHR38477">
    <property type="entry name" value="HYPOTHETICAL EXPORTED PROTEIN"/>
    <property type="match status" value="1"/>
</dbReference>
<dbReference type="InterPro" id="IPR005490">
    <property type="entry name" value="LD_TPept_cat_dom"/>
</dbReference>
<name>A0ABT8W1C1_9GAMM</name>
<dbReference type="Pfam" id="PF13645">
    <property type="entry name" value="YkuD_2"/>
    <property type="match status" value="1"/>
</dbReference>
<sequence length="239" mass="25977">MLAGNVVRSFLLAIVGSLFPVASFGTSHDPSLLELLSDSAPDLNPIVLRRAVTATQCAIRNGLAVPERLAVIDFSRPSSEERLWIFDLADGRLLLRDLVAHGKNSGLFDSTSFSNVEGSHQSSIGLFLGSESYYGKHGYSLRLDGLEQGFNHRARERAIVIHGADYVSDAWVGQYGRVGRSHGCPAVDRQVIQQVVDNLKGGQLVFKYYPDEHWMAESSLLNCSGNEVAEATVEDGNSG</sequence>
<organism evidence="1 2">
    <name type="scientific">Marinobacter suaedae</name>
    <dbReference type="NCBI Taxonomy" id="3057675"/>
    <lineage>
        <taxon>Bacteria</taxon>
        <taxon>Pseudomonadati</taxon>
        <taxon>Pseudomonadota</taxon>
        <taxon>Gammaproteobacteria</taxon>
        <taxon>Pseudomonadales</taxon>
        <taxon>Marinobacteraceae</taxon>
        <taxon>Marinobacter</taxon>
    </lineage>
</organism>
<keyword evidence="2" id="KW-1185">Reference proteome</keyword>
<dbReference type="CDD" id="cd16913">
    <property type="entry name" value="YkuD_like"/>
    <property type="match status" value="1"/>
</dbReference>
<dbReference type="RefSeq" id="WP_302909793.1">
    <property type="nucleotide sequence ID" value="NZ_JAUMIS010000002.1"/>
</dbReference>
<evidence type="ECO:0000313" key="2">
    <source>
        <dbReference type="Proteomes" id="UP001168640"/>
    </source>
</evidence>
<dbReference type="Proteomes" id="UP001168640">
    <property type="component" value="Unassembled WGS sequence"/>
</dbReference>
<dbReference type="PANTHER" id="PTHR38477:SF1">
    <property type="entry name" value="MUREIN L,D-TRANSPEPTIDASE CATALYTIC DOMAIN FAMILY PROTEIN"/>
    <property type="match status" value="1"/>
</dbReference>
<proteinExistence type="predicted"/>
<evidence type="ECO:0000313" key="1">
    <source>
        <dbReference type="EMBL" id="MDO3722019.1"/>
    </source>
</evidence>
<protein>
    <submittedName>
        <fullName evidence="1">Murein L,D-transpeptidase catalytic domain family protein</fullName>
    </submittedName>
</protein>
<reference evidence="1" key="1">
    <citation type="submission" date="2023-07" db="EMBL/GenBank/DDBJ databases">
        <title>Marinobacter sp. chi1 genome sequencing and assembly.</title>
        <authorList>
            <person name="Park S."/>
        </authorList>
    </citation>
    <scope>NUCLEOTIDE SEQUENCE</scope>
    <source>
        <strain evidence="1">Chi1</strain>
    </source>
</reference>
<gene>
    <name evidence="1" type="ORF">QVZ43_09815</name>
</gene>
<dbReference type="InterPro" id="IPR032676">
    <property type="entry name" value="YkuD_2"/>
</dbReference>
<dbReference type="EMBL" id="JAUMIS010000002">
    <property type="protein sequence ID" value="MDO3722019.1"/>
    <property type="molecule type" value="Genomic_DNA"/>
</dbReference>